<reference evidence="1" key="1">
    <citation type="submission" date="2023-10" db="EMBL/GenBank/DDBJ databases">
        <authorList>
            <person name="Rodriguez Cubillos JULIANA M."/>
            <person name="De Vega J."/>
        </authorList>
    </citation>
    <scope>NUCLEOTIDE SEQUENCE</scope>
</reference>
<name>A0ACB0M3B9_TRIPR</name>
<keyword evidence="2" id="KW-1185">Reference proteome</keyword>
<evidence type="ECO:0000313" key="1">
    <source>
        <dbReference type="EMBL" id="CAJ2675715.1"/>
    </source>
</evidence>
<accession>A0ACB0M3B9</accession>
<sequence>MSIRKLSYEESRPLYSLLNQDQRLLNEILAEFDSTFPQERRYDLCSYLVRILKDNRLLNTTERLIGFALLIEAYSAKRSGSNPFINLIKHVSYFLHCYNCFAHLVEGYSSVNSTSNPFIDFIRSASYHEGSKNVEKAFIMHLIDGSLNDTEFLKQSASDYVTRFEHHDPNDRKLWWDYGMCIDTGRRAALRKLIAKALNEALTSRQQEDFLVALARDPEIRYHRGLFGETIYNCGLTPRKFRELVEKNPRIAVEILANLIKSPYKSEEYLTALCDMGLNLHSMEVMNGLITAVEPESEFFQSEYFQMYITTCISSCMNIKDDEPMQNRLVKPFCTLLTDLVQKKIVNVAAINDEVNALCGQFEEATFSLMMVLLAPSLVARLRYFLCVIVCFVIQTSVTDLALCCDKD</sequence>
<organism evidence="1 2">
    <name type="scientific">Trifolium pratense</name>
    <name type="common">Red clover</name>
    <dbReference type="NCBI Taxonomy" id="57577"/>
    <lineage>
        <taxon>Eukaryota</taxon>
        <taxon>Viridiplantae</taxon>
        <taxon>Streptophyta</taxon>
        <taxon>Embryophyta</taxon>
        <taxon>Tracheophyta</taxon>
        <taxon>Spermatophyta</taxon>
        <taxon>Magnoliopsida</taxon>
        <taxon>eudicotyledons</taxon>
        <taxon>Gunneridae</taxon>
        <taxon>Pentapetalae</taxon>
        <taxon>rosids</taxon>
        <taxon>fabids</taxon>
        <taxon>Fabales</taxon>
        <taxon>Fabaceae</taxon>
        <taxon>Papilionoideae</taxon>
        <taxon>50 kb inversion clade</taxon>
        <taxon>NPAAA clade</taxon>
        <taxon>Hologalegina</taxon>
        <taxon>IRL clade</taxon>
        <taxon>Trifolieae</taxon>
        <taxon>Trifolium</taxon>
    </lineage>
</organism>
<dbReference type="EMBL" id="CASHSV030000716">
    <property type="protein sequence ID" value="CAJ2675715.1"/>
    <property type="molecule type" value="Genomic_DNA"/>
</dbReference>
<proteinExistence type="predicted"/>
<dbReference type="Proteomes" id="UP001177021">
    <property type="component" value="Unassembled WGS sequence"/>
</dbReference>
<evidence type="ECO:0000313" key="2">
    <source>
        <dbReference type="Proteomes" id="UP001177021"/>
    </source>
</evidence>
<comment type="caution">
    <text evidence="1">The sequence shown here is derived from an EMBL/GenBank/DDBJ whole genome shotgun (WGS) entry which is preliminary data.</text>
</comment>
<gene>
    <name evidence="1" type="ORF">MILVUS5_LOCUS38670</name>
</gene>
<protein>
    <submittedName>
        <fullName evidence="1">Uncharacterized protein</fullName>
    </submittedName>
</protein>